<dbReference type="PANTHER" id="PTHR36931:SF1">
    <property type="entry name" value="UPF0153 PROTEIN YEIW"/>
    <property type="match status" value="1"/>
</dbReference>
<gene>
    <name evidence="1" type="ORF">AYJ54_20290</name>
</gene>
<comment type="caution">
    <text evidence="1">The sequence shown here is derived from an EMBL/GenBank/DDBJ whole genome shotgun (WGS) entry which is preliminary data.</text>
</comment>
<dbReference type="Proteomes" id="UP000076959">
    <property type="component" value="Unassembled WGS sequence"/>
</dbReference>
<name>A0A176YHB6_9BRAD</name>
<sequence>MAIEALAKPVNAWCPHCEPGRGCAIYASRPAECESFACLWLVNDLLDARWKPSRSKLVLTTSEDGIEVRCDPGFPDAWRNEPYAGDIRAWAAEGETNDMTVVVIVGQRMILVTPDREFDLGIVGPDERIVRELEGTKVVGATVVKESDLDAGSAKGAAPTA</sequence>
<evidence type="ECO:0000313" key="2">
    <source>
        <dbReference type="Proteomes" id="UP000076959"/>
    </source>
</evidence>
<accession>A0A176YHB6</accession>
<evidence type="ECO:0000313" key="1">
    <source>
        <dbReference type="EMBL" id="OAF06032.1"/>
    </source>
</evidence>
<dbReference type="STRING" id="1505087.AYJ54_20290"/>
<dbReference type="EMBL" id="LUUB01000078">
    <property type="protein sequence ID" value="OAF06032.1"/>
    <property type="molecule type" value="Genomic_DNA"/>
</dbReference>
<reference evidence="1 2" key="1">
    <citation type="submission" date="2016-03" db="EMBL/GenBank/DDBJ databases">
        <title>Draft Genome Sequence of the Strain BR 10245 (Bradyrhizobium sp.) isolated from nodules of Centrolobium paraense.</title>
        <authorList>
            <person name="Simoes-Araujo J.L.Sr."/>
            <person name="Barauna A.C."/>
            <person name="Silva K."/>
            <person name="Zilli J.E."/>
        </authorList>
    </citation>
    <scope>NUCLEOTIDE SEQUENCE [LARGE SCALE GENOMIC DNA]</scope>
    <source>
        <strain evidence="1 2">BR 10245</strain>
    </source>
</reference>
<dbReference type="InterPro" id="IPR052572">
    <property type="entry name" value="UPF0153_domain"/>
</dbReference>
<proteinExistence type="predicted"/>
<dbReference type="PANTHER" id="PTHR36931">
    <property type="entry name" value="UPF0153 PROTEIN YEIW"/>
    <property type="match status" value="1"/>
</dbReference>
<dbReference type="AlphaFoldDB" id="A0A176YHB6"/>
<organism evidence="1 2">
    <name type="scientific">Bradyrhizobium centrolobii</name>
    <dbReference type="NCBI Taxonomy" id="1505087"/>
    <lineage>
        <taxon>Bacteria</taxon>
        <taxon>Pseudomonadati</taxon>
        <taxon>Pseudomonadota</taxon>
        <taxon>Alphaproteobacteria</taxon>
        <taxon>Hyphomicrobiales</taxon>
        <taxon>Nitrobacteraceae</taxon>
        <taxon>Bradyrhizobium</taxon>
    </lineage>
</organism>
<keyword evidence="2" id="KW-1185">Reference proteome</keyword>
<protein>
    <submittedName>
        <fullName evidence="1">Uncharacterized protein</fullName>
    </submittedName>
</protein>